<proteinExistence type="predicted"/>
<evidence type="ECO:0000313" key="8">
    <source>
        <dbReference type="Proteomes" id="UP000319353"/>
    </source>
</evidence>
<feature type="transmembrane region" description="Helical" evidence="6">
    <location>
        <begin position="262"/>
        <end position="282"/>
    </location>
</feature>
<feature type="transmembrane region" description="Helical" evidence="6">
    <location>
        <begin position="164"/>
        <end position="190"/>
    </location>
</feature>
<dbReference type="PANTHER" id="PTHR30482:SF10">
    <property type="entry name" value="HIGH-AFFINITY BRANCHED-CHAIN AMINO ACID TRANSPORT PROTEIN BRAE"/>
    <property type="match status" value="1"/>
</dbReference>
<dbReference type="InterPro" id="IPR043428">
    <property type="entry name" value="LivM-like"/>
</dbReference>
<organism evidence="7 8">
    <name type="scientific">Candidatus Segetimicrobium genomatis</name>
    <dbReference type="NCBI Taxonomy" id="2569760"/>
    <lineage>
        <taxon>Bacteria</taxon>
        <taxon>Bacillati</taxon>
        <taxon>Candidatus Sysuimicrobiota</taxon>
        <taxon>Candidatus Sysuimicrobiia</taxon>
        <taxon>Candidatus Sysuimicrobiales</taxon>
        <taxon>Candidatus Segetimicrobiaceae</taxon>
        <taxon>Candidatus Segetimicrobium</taxon>
    </lineage>
</organism>
<comment type="subcellular location">
    <subcellularLocation>
        <location evidence="1">Cell membrane</location>
        <topology evidence="1">Multi-pass membrane protein</topology>
    </subcellularLocation>
</comment>
<dbReference type="Proteomes" id="UP000319353">
    <property type="component" value="Unassembled WGS sequence"/>
</dbReference>
<feature type="transmembrane region" description="Helical" evidence="6">
    <location>
        <begin position="238"/>
        <end position="256"/>
    </location>
</feature>
<accession>A0A537LEY8</accession>
<evidence type="ECO:0000256" key="2">
    <source>
        <dbReference type="ARBA" id="ARBA00022475"/>
    </source>
</evidence>
<comment type="caution">
    <text evidence="7">The sequence shown here is derived from an EMBL/GenBank/DDBJ whole genome shotgun (WGS) entry which is preliminary data.</text>
</comment>
<reference evidence="7 8" key="1">
    <citation type="journal article" date="2019" name="Nat. Microbiol.">
        <title>Mediterranean grassland soil C-N compound turnover is dependent on rainfall and depth, and is mediated by genomically divergent microorganisms.</title>
        <authorList>
            <person name="Diamond S."/>
            <person name="Andeer P.F."/>
            <person name="Li Z."/>
            <person name="Crits-Christoph A."/>
            <person name="Burstein D."/>
            <person name="Anantharaman K."/>
            <person name="Lane K.R."/>
            <person name="Thomas B.C."/>
            <person name="Pan C."/>
            <person name="Northen T.R."/>
            <person name="Banfield J.F."/>
        </authorList>
    </citation>
    <scope>NUCLEOTIDE SEQUENCE [LARGE SCALE GENOMIC DNA]</scope>
    <source>
        <strain evidence="7">NP_4</strain>
    </source>
</reference>
<feature type="transmembrane region" description="Helical" evidence="6">
    <location>
        <begin position="87"/>
        <end position="104"/>
    </location>
</feature>
<keyword evidence="3 6" id="KW-0812">Transmembrane</keyword>
<dbReference type="CDD" id="cd06581">
    <property type="entry name" value="TM_PBP1_LivM_like"/>
    <property type="match status" value="1"/>
</dbReference>
<keyword evidence="4 6" id="KW-1133">Transmembrane helix</keyword>
<feature type="transmembrane region" description="Helical" evidence="6">
    <location>
        <begin position="35"/>
        <end position="55"/>
    </location>
</feature>
<keyword evidence="5 6" id="KW-0472">Membrane</keyword>
<dbReference type="Pfam" id="PF02653">
    <property type="entry name" value="BPD_transp_2"/>
    <property type="match status" value="1"/>
</dbReference>
<feature type="transmembrane region" description="Helical" evidence="6">
    <location>
        <begin position="210"/>
        <end position="231"/>
    </location>
</feature>
<evidence type="ECO:0000256" key="4">
    <source>
        <dbReference type="ARBA" id="ARBA00022989"/>
    </source>
</evidence>
<feature type="transmembrane region" description="Helical" evidence="6">
    <location>
        <begin position="6"/>
        <end position="28"/>
    </location>
</feature>
<evidence type="ECO:0000313" key="7">
    <source>
        <dbReference type="EMBL" id="TMJ06589.1"/>
    </source>
</evidence>
<sequence length="304" mass="32087">MDFFIPDSLTVTYACAFSLVTLGLYVTISSGQFSVAHAALMGVGGYAAGIATVNWNQAFPVALLAGAAAGALLGLAIAFVLQRTSGILLATVTIAVGQAIALTIQNVPSLGGSQGYTGIPIRTTVSWAIALTVVAFALILGLLRTRIGLEFLAVRCDETVSKALGISILATRLWGFGLGGLLAGLGGGLIAHQNGLIQPSEVSFAQEPKFFIYLVIGGFTSPWGALLGTLAMYYVQEVILRFGESSTLTIFGVHALDYKDRFWILGLLLIVVVLTRPRGVFVRRSLRWRGPREIAPVPTTENTG</sequence>
<dbReference type="GO" id="GO:0015658">
    <property type="term" value="F:branched-chain amino acid transmembrane transporter activity"/>
    <property type="evidence" value="ECO:0007669"/>
    <property type="project" value="InterPro"/>
</dbReference>
<protein>
    <submittedName>
        <fullName evidence="7">Branched-chain amino acid ABC transporter permease</fullName>
    </submittedName>
</protein>
<dbReference type="AlphaFoldDB" id="A0A537LEY8"/>
<feature type="transmembrane region" description="Helical" evidence="6">
    <location>
        <begin position="61"/>
        <end position="80"/>
    </location>
</feature>
<keyword evidence="2" id="KW-1003">Cell membrane</keyword>
<gene>
    <name evidence="7" type="ORF">E6H01_01110</name>
</gene>
<dbReference type="PANTHER" id="PTHR30482">
    <property type="entry name" value="HIGH-AFFINITY BRANCHED-CHAIN AMINO ACID TRANSPORT SYSTEM PERMEASE"/>
    <property type="match status" value="1"/>
</dbReference>
<name>A0A537LEY8_9BACT</name>
<dbReference type="InterPro" id="IPR001851">
    <property type="entry name" value="ABC_transp_permease"/>
</dbReference>
<evidence type="ECO:0000256" key="5">
    <source>
        <dbReference type="ARBA" id="ARBA00023136"/>
    </source>
</evidence>
<evidence type="ECO:0000256" key="3">
    <source>
        <dbReference type="ARBA" id="ARBA00022692"/>
    </source>
</evidence>
<evidence type="ECO:0000256" key="6">
    <source>
        <dbReference type="SAM" id="Phobius"/>
    </source>
</evidence>
<evidence type="ECO:0000256" key="1">
    <source>
        <dbReference type="ARBA" id="ARBA00004651"/>
    </source>
</evidence>
<feature type="transmembrane region" description="Helical" evidence="6">
    <location>
        <begin position="124"/>
        <end position="143"/>
    </location>
</feature>
<dbReference type="GO" id="GO:0005886">
    <property type="term" value="C:plasma membrane"/>
    <property type="evidence" value="ECO:0007669"/>
    <property type="project" value="UniProtKB-SubCell"/>
</dbReference>
<dbReference type="EMBL" id="VBAL01000011">
    <property type="protein sequence ID" value="TMJ06589.1"/>
    <property type="molecule type" value="Genomic_DNA"/>
</dbReference>